<comment type="caution">
    <text evidence="1">The sequence shown here is derived from an EMBL/GenBank/DDBJ whole genome shotgun (WGS) entry which is preliminary data.</text>
</comment>
<dbReference type="AlphaFoldDB" id="A0A5J4V8Y7"/>
<protein>
    <submittedName>
        <fullName evidence="1">Uncharacterized protein</fullName>
    </submittedName>
</protein>
<evidence type="ECO:0000313" key="2">
    <source>
        <dbReference type="Proteomes" id="UP000324800"/>
    </source>
</evidence>
<reference evidence="1 2" key="1">
    <citation type="submission" date="2019-03" db="EMBL/GenBank/DDBJ databases">
        <title>Single cell metagenomics reveals metabolic interactions within the superorganism composed of flagellate Streblomastix strix and complex community of Bacteroidetes bacteria on its surface.</title>
        <authorList>
            <person name="Treitli S.C."/>
            <person name="Kolisko M."/>
            <person name="Husnik F."/>
            <person name="Keeling P."/>
            <person name="Hampl V."/>
        </authorList>
    </citation>
    <scope>NUCLEOTIDE SEQUENCE [LARGE SCALE GENOMIC DNA]</scope>
    <source>
        <strain evidence="1">ST1C</strain>
    </source>
</reference>
<proteinExistence type="predicted"/>
<organism evidence="1 2">
    <name type="scientific">Streblomastix strix</name>
    <dbReference type="NCBI Taxonomy" id="222440"/>
    <lineage>
        <taxon>Eukaryota</taxon>
        <taxon>Metamonada</taxon>
        <taxon>Preaxostyla</taxon>
        <taxon>Oxymonadida</taxon>
        <taxon>Streblomastigidae</taxon>
        <taxon>Streblomastix</taxon>
    </lineage>
</organism>
<sequence length="100" mass="11600">MVAFQSKSSSFISQVEQFARKGIEFVENCVEIAKACVILQFDYVFETMFRECPFESHSHKNGEPEFKRKITHLCRRIIDNGMKAAAPNLKIQLRSKKKND</sequence>
<evidence type="ECO:0000313" key="1">
    <source>
        <dbReference type="EMBL" id="KAA6378931.1"/>
    </source>
</evidence>
<dbReference type="Proteomes" id="UP000324800">
    <property type="component" value="Unassembled WGS sequence"/>
</dbReference>
<dbReference type="EMBL" id="SNRW01008826">
    <property type="protein sequence ID" value="KAA6378931.1"/>
    <property type="molecule type" value="Genomic_DNA"/>
</dbReference>
<accession>A0A5J4V8Y7</accession>
<name>A0A5J4V8Y7_9EUKA</name>
<gene>
    <name evidence="1" type="ORF">EZS28_025541</name>
</gene>